<proteinExistence type="predicted"/>
<dbReference type="EMBL" id="PQXM01000137">
    <property type="protein sequence ID" value="TGO76757.1"/>
    <property type="molecule type" value="Genomic_DNA"/>
</dbReference>
<reference evidence="3 4" key="1">
    <citation type="submission" date="2017-12" db="EMBL/GenBank/DDBJ databases">
        <title>Comparative genomics of Botrytis spp.</title>
        <authorList>
            <person name="Valero-Jimenez C.A."/>
            <person name="Tapia P."/>
            <person name="Veloso J."/>
            <person name="Silva-Moreno E."/>
            <person name="Staats M."/>
            <person name="Valdes J.H."/>
            <person name="Van Kan J.A.L."/>
        </authorList>
    </citation>
    <scope>NUCLEOTIDE SEQUENCE [LARGE SCALE GENOMIC DNA]</scope>
    <source>
        <strain evidence="3 4">Be9601</strain>
    </source>
</reference>
<keyword evidence="2" id="KW-0812">Transmembrane</keyword>
<accession>A0A4Z1K5Z1</accession>
<evidence type="ECO:0000313" key="3">
    <source>
        <dbReference type="EMBL" id="TGO76757.1"/>
    </source>
</evidence>
<sequence>MQTDQQQLLLRTSLDRSHIFTPSIRIASQTIPNNPIIQLLNTQHNTTQTTTLQTMNTTSLASYPILSCPITTLLLTLFFIFLLYIPRFLYLYLRTRIFRFWKRNMAKRISHFEAFDLARAGQVEGVGGTQGKMVRDGNVRGDKKRKSKRRWDWDLEKGDAEAKEEEENEWATKGEMAKGWDFEGEEMRQGRRLGVAEESRWLHCAGRDGDDNREDGMRFGSEDGGEDEREEWCEIQMDKELDG</sequence>
<protein>
    <submittedName>
        <fullName evidence="3">Uncharacterized protein</fullName>
    </submittedName>
</protein>
<keyword evidence="2" id="KW-0472">Membrane</keyword>
<name>A0A4Z1K5Z1_9HELO</name>
<feature type="transmembrane region" description="Helical" evidence="2">
    <location>
        <begin position="70"/>
        <end position="93"/>
    </location>
</feature>
<comment type="caution">
    <text evidence="3">The sequence shown here is derived from an EMBL/GenBank/DDBJ whole genome shotgun (WGS) entry which is preliminary data.</text>
</comment>
<feature type="compositionally biased region" description="Basic and acidic residues" evidence="1">
    <location>
        <begin position="205"/>
        <end position="221"/>
    </location>
</feature>
<dbReference type="AlphaFoldDB" id="A0A4Z1K5Z1"/>
<evidence type="ECO:0000256" key="2">
    <source>
        <dbReference type="SAM" id="Phobius"/>
    </source>
</evidence>
<evidence type="ECO:0000256" key="1">
    <source>
        <dbReference type="SAM" id="MobiDB-lite"/>
    </source>
</evidence>
<keyword evidence="4" id="KW-1185">Reference proteome</keyword>
<feature type="compositionally biased region" description="Acidic residues" evidence="1">
    <location>
        <begin position="223"/>
        <end position="233"/>
    </location>
</feature>
<organism evidence="3 4">
    <name type="scientific">Botrytis elliptica</name>
    <dbReference type="NCBI Taxonomy" id="278938"/>
    <lineage>
        <taxon>Eukaryota</taxon>
        <taxon>Fungi</taxon>
        <taxon>Dikarya</taxon>
        <taxon>Ascomycota</taxon>
        <taxon>Pezizomycotina</taxon>
        <taxon>Leotiomycetes</taxon>
        <taxon>Helotiales</taxon>
        <taxon>Sclerotiniaceae</taxon>
        <taxon>Botrytis</taxon>
    </lineage>
</organism>
<evidence type="ECO:0000313" key="4">
    <source>
        <dbReference type="Proteomes" id="UP000297229"/>
    </source>
</evidence>
<feature type="region of interest" description="Disordered" evidence="1">
    <location>
        <begin position="205"/>
        <end position="243"/>
    </location>
</feature>
<dbReference type="Proteomes" id="UP000297229">
    <property type="component" value="Unassembled WGS sequence"/>
</dbReference>
<gene>
    <name evidence="3" type="ORF">BELL_0138g00010</name>
</gene>
<keyword evidence="2" id="KW-1133">Transmembrane helix</keyword>